<evidence type="ECO:0000313" key="3">
    <source>
        <dbReference type="EMBL" id="MCY1713049.1"/>
    </source>
</evidence>
<gene>
    <name evidence="3" type="ORF">OUY18_02110</name>
</gene>
<comment type="caution">
    <text evidence="3">The sequence shown here is derived from an EMBL/GenBank/DDBJ whole genome shotgun (WGS) entry which is preliminary data.</text>
</comment>
<dbReference type="Pfam" id="PF03961">
    <property type="entry name" value="FapA"/>
    <property type="match status" value="1"/>
</dbReference>
<feature type="coiled-coil region" evidence="1">
    <location>
        <begin position="354"/>
        <end position="388"/>
    </location>
</feature>
<dbReference type="PANTHER" id="PTHR38032:SF1">
    <property type="entry name" value="RNA-BINDING PROTEIN KHPB N-TERMINAL DOMAIN-CONTAINING PROTEIN"/>
    <property type="match status" value="1"/>
</dbReference>
<dbReference type="Proteomes" id="UP001082703">
    <property type="component" value="Unassembled WGS sequence"/>
</dbReference>
<evidence type="ECO:0000313" key="4">
    <source>
        <dbReference type="Proteomes" id="UP001082703"/>
    </source>
</evidence>
<evidence type="ECO:0000256" key="1">
    <source>
        <dbReference type="SAM" id="Coils"/>
    </source>
</evidence>
<protein>
    <submittedName>
        <fullName evidence="3">FapA family protein</fullName>
    </submittedName>
</protein>
<dbReference type="InterPro" id="IPR046866">
    <property type="entry name" value="FapA_N"/>
</dbReference>
<dbReference type="PANTHER" id="PTHR38032">
    <property type="entry name" value="POLYMERASE-RELATED"/>
    <property type="match status" value="1"/>
</dbReference>
<reference evidence="3 4" key="1">
    <citation type="submission" date="2022-11" db="EMBL/GenBank/DDBJ databases">
        <authorList>
            <person name="Caiyu Z."/>
        </authorList>
    </citation>
    <scope>NUCLEOTIDE SEQUENCE [LARGE SCALE GENOMIC DNA]</scope>
    <source>
        <strain evidence="3 4">YR-4</strain>
    </source>
</reference>
<dbReference type="RefSeq" id="WP_268057059.1">
    <property type="nucleotide sequence ID" value="NZ_JAPOHA010000002.1"/>
</dbReference>
<keyword evidence="1" id="KW-0175">Coiled coil</keyword>
<dbReference type="Pfam" id="PF20250">
    <property type="entry name" value="FapA_N"/>
    <property type="match status" value="1"/>
</dbReference>
<keyword evidence="4" id="KW-1185">Reference proteome</keyword>
<evidence type="ECO:0000259" key="2">
    <source>
        <dbReference type="Pfam" id="PF20250"/>
    </source>
</evidence>
<name>A0ABT4BQ84_9FIRM</name>
<feature type="domain" description="Flagellar Assembly Protein A N-terminal region" evidence="2">
    <location>
        <begin position="22"/>
        <end position="190"/>
    </location>
</feature>
<dbReference type="InterPro" id="IPR046865">
    <property type="entry name" value="FapA_b_solenoid"/>
</dbReference>
<proteinExistence type="predicted"/>
<organism evidence="3 4">
    <name type="scientific">Caproiciproducens galactitolivorans</name>
    <dbReference type="NCBI Taxonomy" id="642589"/>
    <lineage>
        <taxon>Bacteria</taxon>
        <taxon>Bacillati</taxon>
        <taxon>Bacillota</taxon>
        <taxon>Clostridia</taxon>
        <taxon>Eubacteriales</taxon>
        <taxon>Acutalibacteraceae</taxon>
        <taxon>Caproiciproducens</taxon>
    </lineage>
</organism>
<sequence length="487" mass="52553">MSLDSQLAGEEAQIEEPKPQFDLTVSVDSMLAFLRVKPANADQVVTYDEVVDYLTQKGITYGICEDDIRDFCETKKFYTELLCAKGDLPVDGEDGSITYNFSTNTDFRPKERADGTVDFRDLDMVKNIAKGEELCRITPPVPGKDGTDVFNRTVPFKPGRSPLLPGGINTAVSEDGLALIAEVDGCINFTSSRIDVSEVFIVRGDVNSASGNINSIGSIIVQGDVREGFSVKAGKDISIHGMTEGAIIEAEGNITISNGMNGMGKGSLKAGGNIVGKYFENSVLTANGDIYADVLMNCRATAGGSIILKGNKASLIGGKYEAGQKIVAHNIGTGTSKATKVSIQSPKLNDLLVIGSEEESMEALEQQLTNAKNDLEDFQSKFADLRAQIRADNQMEPEKQSQMIKAAIIKKAKMADEVQGIKDKLKIASEKKNSLSEFKIVGSSVVYIGTKMSIGPFNLTLMNDYSNMKFYANADEIVFSPVLPSDF</sequence>
<dbReference type="EMBL" id="JAPOHA010000002">
    <property type="protein sequence ID" value="MCY1713049.1"/>
    <property type="molecule type" value="Genomic_DNA"/>
</dbReference>
<dbReference type="InterPro" id="IPR005646">
    <property type="entry name" value="FapA"/>
</dbReference>
<accession>A0ABT4BQ84</accession>